<dbReference type="InterPro" id="IPR000914">
    <property type="entry name" value="SBP_5_dom"/>
</dbReference>
<dbReference type="PIRSF" id="PIRSF002741">
    <property type="entry name" value="MppA"/>
    <property type="match status" value="1"/>
</dbReference>
<reference evidence="4" key="1">
    <citation type="journal article" date="2019" name="Int. J. Syst. Evol. Microbiol.">
        <title>The Global Catalogue of Microorganisms (GCM) 10K type strain sequencing project: providing services to taxonomists for standard genome sequencing and annotation.</title>
        <authorList>
            <consortium name="The Broad Institute Genomics Platform"/>
            <consortium name="The Broad Institute Genome Sequencing Center for Infectious Disease"/>
            <person name="Wu L."/>
            <person name="Ma J."/>
        </authorList>
    </citation>
    <scope>NUCLEOTIDE SEQUENCE [LARGE SCALE GENOMIC DNA]</scope>
    <source>
        <strain evidence="4">CGMCC 4.7357</strain>
    </source>
</reference>
<dbReference type="Gene3D" id="3.40.190.10">
    <property type="entry name" value="Periplasmic binding protein-like II"/>
    <property type="match status" value="1"/>
</dbReference>
<comment type="caution">
    <text evidence="3">The sequence shown here is derived from an EMBL/GenBank/DDBJ whole genome shotgun (WGS) entry which is preliminary data.</text>
</comment>
<dbReference type="CDD" id="cd08506">
    <property type="entry name" value="PBP2_clavulanate_OppA2"/>
    <property type="match status" value="1"/>
</dbReference>
<dbReference type="InterPro" id="IPR030678">
    <property type="entry name" value="Peptide/Ni-bd"/>
</dbReference>
<organism evidence="3 4">
    <name type="scientific">Streptomyces ovatisporus</name>
    <dbReference type="NCBI Taxonomy" id="1128682"/>
    <lineage>
        <taxon>Bacteria</taxon>
        <taxon>Bacillati</taxon>
        <taxon>Actinomycetota</taxon>
        <taxon>Actinomycetes</taxon>
        <taxon>Kitasatosporales</taxon>
        <taxon>Streptomycetaceae</taxon>
        <taxon>Streptomyces</taxon>
    </lineage>
</organism>
<dbReference type="RefSeq" id="WP_386443851.1">
    <property type="nucleotide sequence ID" value="NZ_JBHSFH010000004.1"/>
</dbReference>
<evidence type="ECO:0000313" key="3">
    <source>
        <dbReference type="EMBL" id="MFC4493872.1"/>
    </source>
</evidence>
<dbReference type="Pfam" id="PF00496">
    <property type="entry name" value="SBP_bac_5"/>
    <property type="match status" value="1"/>
</dbReference>
<feature type="signal peptide" evidence="1">
    <location>
        <begin position="1"/>
        <end position="28"/>
    </location>
</feature>
<dbReference type="Gene3D" id="3.10.105.10">
    <property type="entry name" value="Dipeptide-binding Protein, Domain 3"/>
    <property type="match status" value="1"/>
</dbReference>
<dbReference type="SUPFAM" id="SSF53850">
    <property type="entry name" value="Periplasmic binding protein-like II"/>
    <property type="match status" value="1"/>
</dbReference>
<sequence length="588" mass="64546">MTTQRTSRRRIAASAVAVAALLSTAACGGGSDSDGEGKAPGYNAANGKLANASDKKGGTLKFIGTQDADSWDTTRGYYGFAWDFMRYYSRTLITSKPAPGKESSELVPDLAKAKAKISDDGKTYEYELRDGITWEDGKPVTSKDIKYGIERQWAQDVLSGGPIYLKDVLDPDEKYKGPYKDKSKDKLGLDAIETPSDDKIIFHLPKRNGDFEQMLAMPSASPVRQDKDTKSKYGLKPFSNGPYKFESYTPNKKLSLVRNPEWKKSSDNIRKALPDKITLTLLTNADEMDKRLINGDYDLDINATGMEAAGRQTALKEHKGNIDNPSTGYIRYAVFPQTVKPFDNIHCRKAMIYGSDHKSIQNARGGPLAGGDIGTNMLPKLVPGSDLKFDPYGIAKNEGAPNVAKAKAELKKCGKPNGFKTTIAVRNNKQVEVASAEAMQASLKKIGIEAEVDEYDGAQTTGIIGNPEVVKKKNYGIIIMGWGPDFPSGQGYGMPLWHSKYILDNGNNNYAMIDDPKIDKMFADAIAELDQDKAAEKYAAINAEVMKGAYYLPFTFEKNIIWRSSRLTNVATTDAFSGRYDYATLGVK</sequence>
<keyword evidence="1" id="KW-0732">Signal</keyword>
<name>A0ABV9A3T5_9ACTN</name>
<evidence type="ECO:0000256" key="1">
    <source>
        <dbReference type="SAM" id="SignalP"/>
    </source>
</evidence>
<dbReference type="PANTHER" id="PTHR30290">
    <property type="entry name" value="PERIPLASMIC BINDING COMPONENT OF ABC TRANSPORTER"/>
    <property type="match status" value="1"/>
</dbReference>
<evidence type="ECO:0000259" key="2">
    <source>
        <dbReference type="Pfam" id="PF00496"/>
    </source>
</evidence>
<dbReference type="PANTHER" id="PTHR30290:SF83">
    <property type="entry name" value="ABC TRANSPORTER SUBSTRATE-BINDING PROTEIN"/>
    <property type="match status" value="1"/>
</dbReference>
<evidence type="ECO:0000313" key="4">
    <source>
        <dbReference type="Proteomes" id="UP001595997"/>
    </source>
</evidence>
<dbReference type="Proteomes" id="UP001595997">
    <property type="component" value="Unassembled WGS sequence"/>
</dbReference>
<feature type="chain" id="PRO_5047342560" evidence="1">
    <location>
        <begin position="29"/>
        <end position="588"/>
    </location>
</feature>
<dbReference type="EMBL" id="JBHSFH010000004">
    <property type="protein sequence ID" value="MFC4493872.1"/>
    <property type="molecule type" value="Genomic_DNA"/>
</dbReference>
<keyword evidence="4" id="KW-1185">Reference proteome</keyword>
<gene>
    <name evidence="3" type="ORF">ACFPA8_06955</name>
</gene>
<feature type="domain" description="Solute-binding protein family 5" evidence="2">
    <location>
        <begin position="105"/>
        <end position="500"/>
    </location>
</feature>
<dbReference type="InterPro" id="IPR039424">
    <property type="entry name" value="SBP_5"/>
</dbReference>
<proteinExistence type="predicted"/>
<protein>
    <submittedName>
        <fullName evidence="3">ABC transporter substrate-binding protein</fullName>
    </submittedName>
</protein>
<accession>A0ABV9A3T5</accession>
<dbReference type="PROSITE" id="PS51257">
    <property type="entry name" value="PROKAR_LIPOPROTEIN"/>
    <property type="match status" value="1"/>
</dbReference>